<gene>
    <name evidence="2" type="ORF">SAMN05444279_13522</name>
</gene>
<feature type="signal peptide" evidence="1">
    <location>
        <begin position="1"/>
        <end position="18"/>
    </location>
</feature>
<evidence type="ECO:0000313" key="2">
    <source>
        <dbReference type="EMBL" id="SHF39362.1"/>
    </source>
</evidence>
<reference evidence="2 3" key="1">
    <citation type="submission" date="2016-11" db="EMBL/GenBank/DDBJ databases">
        <authorList>
            <person name="Varghese N."/>
            <person name="Submissions S."/>
        </authorList>
    </citation>
    <scope>NUCLEOTIDE SEQUENCE [LARGE SCALE GENOMIC DNA]</scope>
    <source>
        <strain evidence="2 3">DSM 29341</strain>
    </source>
</reference>
<dbReference type="Proteomes" id="UP000325134">
    <property type="component" value="Unassembled WGS sequence"/>
</dbReference>
<proteinExistence type="predicted"/>
<dbReference type="RefSeq" id="WP_149777312.1">
    <property type="nucleotide sequence ID" value="NZ_FQVK01000035.1"/>
</dbReference>
<accession>A0A1M5BB08</accession>
<name>A0A1M5BB08_9RHOB</name>
<organism evidence="2 3">
    <name type="scientific">Ruegeria intermedia</name>
    <dbReference type="NCBI Taxonomy" id="996115"/>
    <lineage>
        <taxon>Bacteria</taxon>
        <taxon>Pseudomonadati</taxon>
        <taxon>Pseudomonadota</taxon>
        <taxon>Alphaproteobacteria</taxon>
        <taxon>Rhodobacterales</taxon>
        <taxon>Roseobacteraceae</taxon>
        <taxon>Ruegeria</taxon>
    </lineage>
</organism>
<feature type="chain" id="PRO_5012364005" evidence="1">
    <location>
        <begin position="19"/>
        <end position="417"/>
    </location>
</feature>
<dbReference type="AlphaFoldDB" id="A0A1M5BB08"/>
<dbReference type="OrthoDB" id="7426224at2"/>
<evidence type="ECO:0000313" key="3">
    <source>
        <dbReference type="Proteomes" id="UP000325134"/>
    </source>
</evidence>
<protein>
    <submittedName>
        <fullName evidence="2">Uncharacterized protein</fullName>
    </submittedName>
</protein>
<sequence>MFKYLVAIGCLAASSTLAEGVNKFMAQGGEVLATDTAVTCTVPEGSYPHIYGVKDLDTYLASKGPGFASGYVANPALWFGNGEPLNIVQGFAVTTDEKAAQTCAALEAGTATVDQVAYLEYAVRRDQLWWKVDSQDFEGNDVSGYVTARYVGFTSYDTWIDEFGPKLGFTSTNHSAPNRIVEITNTDTAFARMSGDVIPYDVVGYCHLGFNTSDLYRDAEEGRINEPVDRGIWTGCNEETETLLSFEEYADCEARTIWGQPVTAQDIHYPTGAGAGYGDFVRLCPKTSKEMIREACEAGDTFVCDAMDDGPISSVCDPQEQTEFSCRIDGRSTSVSLCARDGYLSYVYGEDSDWPELRIRKPERSSYFDVYDPETTTFANGDYYYRVNASNDPASVEVFKGQIDPEHLITTQYCVPR</sequence>
<dbReference type="EMBL" id="FQVK01000035">
    <property type="protein sequence ID" value="SHF39362.1"/>
    <property type="molecule type" value="Genomic_DNA"/>
</dbReference>
<keyword evidence="3" id="KW-1185">Reference proteome</keyword>
<keyword evidence="1" id="KW-0732">Signal</keyword>
<evidence type="ECO:0000256" key="1">
    <source>
        <dbReference type="SAM" id="SignalP"/>
    </source>
</evidence>